<protein>
    <submittedName>
        <fullName evidence="3">Helix-turn-helix transcriptional regulator</fullName>
    </submittedName>
</protein>
<evidence type="ECO:0000256" key="1">
    <source>
        <dbReference type="ARBA" id="ARBA00023125"/>
    </source>
</evidence>
<evidence type="ECO:0000313" key="4">
    <source>
        <dbReference type="Proteomes" id="UP000823632"/>
    </source>
</evidence>
<dbReference type="CDD" id="cd00093">
    <property type="entry name" value="HTH_XRE"/>
    <property type="match status" value="1"/>
</dbReference>
<reference evidence="3" key="2">
    <citation type="journal article" date="2021" name="PeerJ">
        <title>Extensive microbial diversity within the chicken gut microbiome revealed by metagenomics and culture.</title>
        <authorList>
            <person name="Gilroy R."/>
            <person name="Ravi A."/>
            <person name="Getino M."/>
            <person name="Pursley I."/>
            <person name="Horton D.L."/>
            <person name="Alikhan N.F."/>
            <person name="Baker D."/>
            <person name="Gharbi K."/>
            <person name="Hall N."/>
            <person name="Watson M."/>
            <person name="Adriaenssens E.M."/>
            <person name="Foster-Nyarko E."/>
            <person name="Jarju S."/>
            <person name="Secka A."/>
            <person name="Antonio M."/>
            <person name="Oren A."/>
            <person name="Chaudhuri R.R."/>
            <person name="La Ragione R."/>
            <person name="Hildebrand F."/>
            <person name="Pallen M.J."/>
        </authorList>
    </citation>
    <scope>NUCLEOTIDE SEQUENCE</scope>
    <source>
        <strain evidence="3">10192</strain>
    </source>
</reference>
<dbReference type="GO" id="GO:0003677">
    <property type="term" value="F:DNA binding"/>
    <property type="evidence" value="ECO:0007669"/>
    <property type="project" value="UniProtKB-KW"/>
</dbReference>
<feature type="domain" description="HTH cro/C1-type" evidence="2">
    <location>
        <begin position="12"/>
        <end position="66"/>
    </location>
</feature>
<dbReference type="SUPFAM" id="SSF47413">
    <property type="entry name" value="lambda repressor-like DNA-binding domains"/>
    <property type="match status" value="1"/>
</dbReference>
<dbReference type="PANTHER" id="PTHR46558:SF11">
    <property type="entry name" value="HTH-TYPE TRANSCRIPTIONAL REGULATOR XRE"/>
    <property type="match status" value="1"/>
</dbReference>
<dbReference type="PANTHER" id="PTHR46558">
    <property type="entry name" value="TRACRIPTIONAL REGULATORY PROTEIN-RELATED-RELATED"/>
    <property type="match status" value="1"/>
</dbReference>
<keyword evidence="1" id="KW-0238">DNA-binding</keyword>
<accession>A0A9D9DSX5</accession>
<dbReference type="PROSITE" id="PS50943">
    <property type="entry name" value="HTH_CROC1"/>
    <property type="match status" value="1"/>
</dbReference>
<dbReference type="Gene3D" id="1.10.260.40">
    <property type="entry name" value="lambda repressor-like DNA-binding domains"/>
    <property type="match status" value="1"/>
</dbReference>
<dbReference type="EMBL" id="JADIND010000103">
    <property type="protein sequence ID" value="MBO8430709.1"/>
    <property type="molecule type" value="Genomic_DNA"/>
</dbReference>
<proteinExistence type="predicted"/>
<reference evidence="3" key="1">
    <citation type="submission" date="2020-10" db="EMBL/GenBank/DDBJ databases">
        <authorList>
            <person name="Gilroy R."/>
        </authorList>
    </citation>
    <scope>NUCLEOTIDE SEQUENCE</scope>
    <source>
        <strain evidence="3">10192</strain>
    </source>
</reference>
<dbReference type="Proteomes" id="UP000823632">
    <property type="component" value="Unassembled WGS sequence"/>
</dbReference>
<gene>
    <name evidence="3" type="ORF">IAC76_04915</name>
</gene>
<sequence length="107" mass="12378">MENLKIKLGKRIKDLRKAKNITQEKLAEMINMDITSLSKIETGRNYPQPETIEKLSEALNVEIFQLFSFNKFKSTDDYINAINQNLKAIQTDENKLKILYNISASLI</sequence>
<comment type="caution">
    <text evidence="3">The sequence shown here is derived from an EMBL/GenBank/DDBJ whole genome shotgun (WGS) entry which is preliminary data.</text>
</comment>
<organism evidence="3 4">
    <name type="scientific">Candidatus Scatousia excrementipullorum</name>
    <dbReference type="NCBI Taxonomy" id="2840936"/>
    <lineage>
        <taxon>Bacteria</taxon>
        <taxon>Candidatus Scatousia</taxon>
    </lineage>
</organism>
<dbReference type="InterPro" id="IPR001387">
    <property type="entry name" value="Cro/C1-type_HTH"/>
</dbReference>
<dbReference type="AlphaFoldDB" id="A0A9D9DSX5"/>
<evidence type="ECO:0000259" key="2">
    <source>
        <dbReference type="PROSITE" id="PS50943"/>
    </source>
</evidence>
<dbReference type="Pfam" id="PF01381">
    <property type="entry name" value="HTH_3"/>
    <property type="match status" value="1"/>
</dbReference>
<dbReference type="SMART" id="SM00530">
    <property type="entry name" value="HTH_XRE"/>
    <property type="match status" value="1"/>
</dbReference>
<evidence type="ECO:0000313" key="3">
    <source>
        <dbReference type="EMBL" id="MBO8430709.1"/>
    </source>
</evidence>
<name>A0A9D9DSX5_9BACT</name>
<dbReference type="InterPro" id="IPR010982">
    <property type="entry name" value="Lambda_DNA-bd_dom_sf"/>
</dbReference>